<dbReference type="CDD" id="cd00082">
    <property type="entry name" value="HisKA"/>
    <property type="match status" value="1"/>
</dbReference>
<keyword evidence="8" id="KW-0902">Two-component regulatory system</keyword>
<evidence type="ECO:0000256" key="2">
    <source>
        <dbReference type="ARBA" id="ARBA00012438"/>
    </source>
</evidence>
<evidence type="ECO:0000259" key="9">
    <source>
        <dbReference type="PROSITE" id="PS50109"/>
    </source>
</evidence>
<evidence type="ECO:0000256" key="3">
    <source>
        <dbReference type="ARBA" id="ARBA00022553"/>
    </source>
</evidence>
<dbReference type="InterPro" id="IPR036097">
    <property type="entry name" value="HisK_dim/P_sf"/>
</dbReference>
<organism evidence="10 11">
    <name type="scientific">Paenibacillus motobuensis</name>
    <dbReference type="NCBI Taxonomy" id="295324"/>
    <lineage>
        <taxon>Bacteria</taxon>
        <taxon>Bacillati</taxon>
        <taxon>Bacillota</taxon>
        <taxon>Bacilli</taxon>
        <taxon>Bacillales</taxon>
        <taxon>Paenibacillaceae</taxon>
        <taxon>Paenibacillus</taxon>
    </lineage>
</organism>
<protein>
    <recommendedName>
        <fullName evidence="2">histidine kinase</fullName>
        <ecNumber evidence="2">2.7.13.3</ecNumber>
    </recommendedName>
</protein>
<accession>A0ABN0Y7T8</accession>
<evidence type="ECO:0000313" key="11">
    <source>
        <dbReference type="Proteomes" id="UP001500340"/>
    </source>
</evidence>
<dbReference type="InterPro" id="IPR003661">
    <property type="entry name" value="HisK_dim/P_dom"/>
</dbReference>
<dbReference type="InterPro" id="IPR004358">
    <property type="entry name" value="Sig_transdc_His_kin-like_C"/>
</dbReference>
<keyword evidence="4" id="KW-0808">Transferase</keyword>
<keyword evidence="6" id="KW-0418">Kinase</keyword>
<keyword evidence="3" id="KW-0597">Phosphoprotein</keyword>
<feature type="domain" description="Histidine kinase" evidence="9">
    <location>
        <begin position="32"/>
        <end position="244"/>
    </location>
</feature>
<evidence type="ECO:0000256" key="7">
    <source>
        <dbReference type="ARBA" id="ARBA00022840"/>
    </source>
</evidence>
<dbReference type="SUPFAM" id="SSF47384">
    <property type="entry name" value="Homodimeric domain of signal transducing histidine kinase"/>
    <property type="match status" value="1"/>
</dbReference>
<sequence>MNGPLEYVSDYQELKSAYPKGKPVLHNNLPAVIMHEVRNSLTVTRGFIQLLQPQFVKVGKDEYARVILMELDKACEMLQDFMAYSKPRSPERTIVDVSELFKELQLLAKSQALAKGCRIEFMEEVEDSMEISIDLKQIKQVLLNMIKNATEAIDELHQERSGLIRISAERNGHFVKLIICDNGSGISAGALARLFEPYFTTKERGTGLGLAVSRQIINDHGGTIKVSSTKGKGTIFDISLPLVIN</sequence>
<dbReference type="InterPro" id="IPR003594">
    <property type="entry name" value="HATPase_dom"/>
</dbReference>
<gene>
    <name evidence="10" type="ORF">GCM10008933_16690</name>
</gene>
<dbReference type="PROSITE" id="PS50109">
    <property type="entry name" value="HIS_KIN"/>
    <property type="match status" value="1"/>
</dbReference>
<evidence type="ECO:0000256" key="6">
    <source>
        <dbReference type="ARBA" id="ARBA00022777"/>
    </source>
</evidence>
<keyword evidence="11" id="KW-1185">Reference proteome</keyword>
<dbReference type="InterPro" id="IPR036890">
    <property type="entry name" value="HATPase_C_sf"/>
</dbReference>
<dbReference type="PRINTS" id="PR00344">
    <property type="entry name" value="BCTRLSENSOR"/>
</dbReference>
<comment type="caution">
    <text evidence="10">The sequence shown here is derived from an EMBL/GenBank/DDBJ whole genome shotgun (WGS) entry which is preliminary data.</text>
</comment>
<dbReference type="EMBL" id="BAAACX010000008">
    <property type="protein sequence ID" value="GAA0386406.1"/>
    <property type="molecule type" value="Genomic_DNA"/>
</dbReference>
<dbReference type="InterPro" id="IPR005467">
    <property type="entry name" value="His_kinase_dom"/>
</dbReference>
<dbReference type="Pfam" id="PF02518">
    <property type="entry name" value="HATPase_c"/>
    <property type="match status" value="1"/>
</dbReference>
<dbReference type="SUPFAM" id="SSF55874">
    <property type="entry name" value="ATPase domain of HSP90 chaperone/DNA topoisomerase II/histidine kinase"/>
    <property type="match status" value="1"/>
</dbReference>
<evidence type="ECO:0000256" key="1">
    <source>
        <dbReference type="ARBA" id="ARBA00000085"/>
    </source>
</evidence>
<dbReference type="Gene3D" id="3.30.565.10">
    <property type="entry name" value="Histidine kinase-like ATPase, C-terminal domain"/>
    <property type="match status" value="1"/>
</dbReference>
<comment type="catalytic activity">
    <reaction evidence="1">
        <text>ATP + protein L-histidine = ADP + protein N-phospho-L-histidine.</text>
        <dbReference type="EC" id="2.7.13.3"/>
    </reaction>
</comment>
<reference evidence="10 11" key="1">
    <citation type="journal article" date="2019" name="Int. J. Syst. Evol. Microbiol.">
        <title>The Global Catalogue of Microorganisms (GCM) 10K type strain sequencing project: providing services to taxonomists for standard genome sequencing and annotation.</title>
        <authorList>
            <consortium name="The Broad Institute Genomics Platform"/>
            <consortium name="The Broad Institute Genome Sequencing Center for Infectious Disease"/>
            <person name="Wu L."/>
            <person name="Ma J."/>
        </authorList>
    </citation>
    <scope>NUCLEOTIDE SEQUENCE [LARGE SCALE GENOMIC DNA]</scope>
    <source>
        <strain evidence="10 11">JCM 12774</strain>
    </source>
</reference>
<evidence type="ECO:0000313" key="10">
    <source>
        <dbReference type="EMBL" id="GAA0386406.1"/>
    </source>
</evidence>
<dbReference type="PANTHER" id="PTHR43065:SF10">
    <property type="entry name" value="PEROXIDE STRESS-ACTIVATED HISTIDINE KINASE MAK3"/>
    <property type="match status" value="1"/>
</dbReference>
<dbReference type="SMART" id="SM00387">
    <property type="entry name" value="HATPase_c"/>
    <property type="match status" value="1"/>
</dbReference>
<dbReference type="RefSeq" id="WP_343859904.1">
    <property type="nucleotide sequence ID" value="NZ_BAAACX010000008.1"/>
</dbReference>
<evidence type="ECO:0000256" key="4">
    <source>
        <dbReference type="ARBA" id="ARBA00022679"/>
    </source>
</evidence>
<dbReference type="EC" id="2.7.13.3" evidence="2"/>
<evidence type="ECO:0000256" key="5">
    <source>
        <dbReference type="ARBA" id="ARBA00022741"/>
    </source>
</evidence>
<dbReference type="Gene3D" id="1.10.287.130">
    <property type="match status" value="1"/>
</dbReference>
<dbReference type="Proteomes" id="UP001500340">
    <property type="component" value="Unassembled WGS sequence"/>
</dbReference>
<keyword evidence="7" id="KW-0067">ATP-binding</keyword>
<name>A0ABN0Y7T8_9BACL</name>
<proteinExistence type="predicted"/>
<evidence type="ECO:0000256" key="8">
    <source>
        <dbReference type="ARBA" id="ARBA00023012"/>
    </source>
</evidence>
<dbReference type="PANTHER" id="PTHR43065">
    <property type="entry name" value="SENSOR HISTIDINE KINASE"/>
    <property type="match status" value="1"/>
</dbReference>
<keyword evidence="5" id="KW-0547">Nucleotide-binding</keyword>